<keyword evidence="7" id="KW-1133">Transmembrane helix</keyword>
<keyword evidence="11" id="KW-0472">Membrane</keyword>
<dbReference type="GO" id="GO:0004497">
    <property type="term" value="F:monooxygenase activity"/>
    <property type="evidence" value="ECO:0007669"/>
    <property type="project" value="UniProtKB-KW"/>
</dbReference>
<proteinExistence type="inferred from homology"/>
<evidence type="ECO:0000256" key="12">
    <source>
        <dbReference type="PIRSR" id="PIRSR602403-1"/>
    </source>
</evidence>
<dbReference type="PANTHER" id="PTHR46206:SF5">
    <property type="entry name" value="P450, PUTATIVE (EUROFUNG)-RELATED"/>
    <property type="match status" value="1"/>
</dbReference>
<keyword evidence="9 12" id="KW-0408">Iron</keyword>
<evidence type="ECO:0000313" key="14">
    <source>
        <dbReference type="EMBL" id="CCM03429.1"/>
    </source>
</evidence>
<name>J4H3L0_9APHY</name>
<keyword evidence="8 13" id="KW-0560">Oxidoreductase</keyword>
<dbReference type="GO" id="GO:0016705">
    <property type="term" value="F:oxidoreductase activity, acting on paired donors, with incorporation or reduction of molecular oxygen"/>
    <property type="evidence" value="ECO:0007669"/>
    <property type="project" value="InterPro"/>
</dbReference>
<evidence type="ECO:0000256" key="9">
    <source>
        <dbReference type="ARBA" id="ARBA00023004"/>
    </source>
</evidence>
<evidence type="ECO:0000256" key="11">
    <source>
        <dbReference type="ARBA" id="ARBA00023136"/>
    </source>
</evidence>
<dbReference type="GO" id="GO:0005506">
    <property type="term" value="F:iron ion binding"/>
    <property type="evidence" value="ECO:0007669"/>
    <property type="project" value="InterPro"/>
</dbReference>
<keyword evidence="15" id="KW-1185">Reference proteome</keyword>
<dbReference type="Pfam" id="PF00067">
    <property type="entry name" value="p450"/>
    <property type="match status" value="1"/>
</dbReference>
<dbReference type="AlphaFoldDB" id="J4H3L0"/>
<evidence type="ECO:0000256" key="8">
    <source>
        <dbReference type="ARBA" id="ARBA00023002"/>
    </source>
</evidence>
<keyword evidence="5" id="KW-0812">Transmembrane</keyword>
<dbReference type="STRING" id="599839.J4H3L0"/>
<dbReference type="GeneID" id="24098340"/>
<dbReference type="CDD" id="cd11041">
    <property type="entry name" value="CYP503A1-like"/>
    <property type="match status" value="1"/>
</dbReference>
<dbReference type="InParanoid" id="J4H3L0"/>
<dbReference type="EMBL" id="HE797114">
    <property type="protein sequence ID" value="CCM03429.1"/>
    <property type="molecule type" value="Genomic_DNA"/>
</dbReference>
<sequence length="524" mass="58261">MTIVEFLNLSSADLLSRETLSVLLLSTISLIVLALGLNDHRGSRAKLPPLVKYKARPPRVAPGAQMLIPPLSIAQWPILGSTFDFLKDQAGFTCAAYEKYGSVFRVYIRGHVQAVVGKEHVRDIFLNPAFNFEEAVKDEYNLAEMIGTAQTRLEPHRLLAAILTPHVARFVPILSGVLTRGFDVGVGADLAAPRRVDNPPALVMDVLARATTVCFFGEELGTNAELIPVYQDFASSIGHFVARKSPMLALLPRVAKFWIWVKFNFYSPTAAYRETLLKHAMPIVHERRRQMAELGEEYERPVDSLQAYLNTVPPDEPVDEMELGTIMLVLIFFSIHTTTKRAIVCLYNLAKYPQFIEALLEEQEDVLGRDWADGSVGLDQLQRLVKLDSFIRECLRTSNRSIALPHKIVGMDGWELPGGYVLPKGTVVNINAEDLYYAPELQGPNPREFNAWRFVGTDKVASRIGPDMIVFGLGRHACPGRFFAVHELKLFVSLILKRYRVSFPPGAKPGDSGPLVFAPVGAAP</sequence>
<keyword evidence="10 13" id="KW-0503">Monooxygenase</keyword>
<evidence type="ECO:0000256" key="6">
    <source>
        <dbReference type="ARBA" id="ARBA00022723"/>
    </source>
</evidence>
<organism evidence="14 15">
    <name type="scientific">Fibroporia radiculosa</name>
    <dbReference type="NCBI Taxonomy" id="599839"/>
    <lineage>
        <taxon>Eukaryota</taxon>
        <taxon>Fungi</taxon>
        <taxon>Dikarya</taxon>
        <taxon>Basidiomycota</taxon>
        <taxon>Agaricomycotina</taxon>
        <taxon>Agaricomycetes</taxon>
        <taxon>Polyporales</taxon>
        <taxon>Fibroporiaceae</taxon>
        <taxon>Fibroporia</taxon>
    </lineage>
</organism>
<dbReference type="PRINTS" id="PR00465">
    <property type="entry name" value="EP450IV"/>
</dbReference>
<evidence type="ECO:0000256" key="3">
    <source>
        <dbReference type="ARBA" id="ARBA00010617"/>
    </source>
</evidence>
<dbReference type="GO" id="GO:0016020">
    <property type="term" value="C:membrane"/>
    <property type="evidence" value="ECO:0007669"/>
    <property type="project" value="UniProtKB-SubCell"/>
</dbReference>
<evidence type="ECO:0000256" key="7">
    <source>
        <dbReference type="ARBA" id="ARBA00022989"/>
    </source>
</evidence>
<gene>
    <name evidence="14" type="ORF">FIBRA_05560</name>
</gene>
<comment type="similarity">
    <text evidence="3 13">Belongs to the cytochrome P450 family.</text>
</comment>
<reference evidence="14 15" key="1">
    <citation type="journal article" date="2012" name="Appl. Environ. Microbiol.">
        <title>Short-read sequencing for genomic analysis of the brown rot fungus Fibroporia radiculosa.</title>
        <authorList>
            <person name="Tang J.D."/>
            <person name="Perkins A.D."/>
            <person name="Sonstegard T.S."/>
            <person name="Schroeder S.G."/>
            <person name="Burgess S.C."/>
            <person name="Diehl S.V."/>
        </authorList>
    </citation>
    <scope>NUCLEOTIDE SEQUENCE [LARGE SCALE GENOMIC DNA]</scope>
    <source>
        <strain evidence="14 15">TFFH 294</strain>
    </source>
</reference>
<dbReference type="PROSITE" id="PS00086">
    <property type="entry name" value="CYTOCHROME_P450"/>
    <property type="match status" value="1"/>
</dbReference>
<evidence type="ECO:0000256" key="13">
    <source>
        <dbReference type="RuleBase" id="RU000461"/>
    </source>
</evidence>
<evidence type="ECO:0000256" key="4">
    <source>
        <dbReference type="ARBA" id="ARBA00022617"/>
    </source>
</evidence>
<dbReference type="InterPro" id="IPR017972">
    <property type="entry name" value="Cyt_P450_CS"/>
</dbReference>
<dbReference type="RefSeq" id="XP_012182712.1">
    <property type="nucleotide sequence ID" value="XM_012327322.1"/>
</dbReference>
<evidence type="ECO:0000256" key="5">
    <source>
        <dbReference type="ARBA" id="ARBA00022692"/>
    </source>
</evidence>
<keyword evidence="4 12" id="KW-0349">Heme</keyword>
<protein>
    <recommendedName>
        <fullName evidence="16">Cytochrome P450</fullName>
    </recommendedName>
</protein>
<comment type="cofactor">
    <cofactor evidence="1 12">
        <name>heme</name>
        <dbReference type="ChEBI" id="CHEBI:30413"/>
    </cofactor>
</comment>
<evidence type="ECO:0000256" key="10">
    <source>
        <dbReference type="ARBA" id="ARBA00023033"/>
    </source>
</evidence>
<comment type="subcellular location">
    <subcellularLocation>
        <location evidence="2">Membrane</location>
    </subcellularLocation>
</comment>
<accession>J4H3L0</accession>
<evidence type="ECO:0000313" key="15">
    <source>
        <dbReference type="Proteomes" id="UP000006352"/>
    </source>
</evidence>
<evidence type="ECO:0008006" key="16">
    <source>
        <dbReference type="Google" id="ProtNLM"/>
    </source>
</evidence>
<dbReference type="InterPro" id="IPR001128">
    <property type="entry name" value="Cyt_P450"/>
</dbReference>
<dbReference type="PANTHER" id="PTHR46206">
    <property type="entry name" value="CYTOCHROME P450"/>
    <property type="match status" value="1"/>
</dbReference>
<feature type="binding site" description="axial binding residue" evidence="12">
    <location>
        <position position="478"/>
    </location>
    <ligand>
        <name>heme</name>
        <dbReference type="ChEBI" id="CHEBI:30413"/>
    </ligand>
    <ligandPart>
        <name>Fe</name>
        <dbReference type="ChEBI" id="CHEBI:18248"/>
    </ligandPart>
</feature>
<dbReference type="GO" id="GO:0020037">
    <property type="term" value="F:heme binding"/>
    <property type="evidence" value="ECO:0007669"/>
    <property type="project" value="InterPro"/>
</dbReference>
<dbReference type="Proteomes" id="UP000006352">
    <property type="component" value="Unassembled WGS sequence"/>
</dbReference>
<evidence type="ECO:0000256" key="1">
    <source>
        <dbReference type="ARBA" id="ARBA00001971"/>
    </source>
</evidence>
<dbReference type="HOGENOM" id="CLU_022195_1_1_1"/>
<evidence type="ECO:0000256" key="2">
    <source>
        <dbReference type="ARBA" id="ARBA00004370"/>
    </source>
</evidence>
<dbReference type="SUPFAM" id="SSF48264">
    <property type="entry name" value="Cytochrome P450"/>
    <property type="match status" value="1"/>
</dbReference>
<dbReference type="OrthoDB" id="1844152at2759"/>
<keyword evidence="6 12" id="KW-0479">Metal-binding</keyword>
<dbReference type="Gene3D" id="1.10.630.10">
    <property type="entry name" value="Cytochrome P450"/>
    <property type="match status" value="1"/>
</dbReference>
<dbReference type="InterPro" id="IPR002403">
    <property type="entry name" value="Cyt_P450_E_grp-IV"/>
</dbReference>
<dbReference type="InterPro" id="IPR036396">
    <property type="entry name" value="Cyt_P450_sf"/>
</dbReference>